<dbReference type="HOGENOM" id="CLU_3080138_0_0_6"/>
<name>H8L0T5_FRAAD</name>
<gene>
    <name evidence="1" type="ordered locus">Fraau_0871</name>
</gene>
<proteinExistence type="predicted"/>
<dbReference type="STRING" id="767434.Fraau_0871"/>
<dbReference type="Proteomes" id="UP000005234">
    <property type="component" value="Chromosome"/>
</dbReference>
<dbReference type="AlphaFoldDB" id="H8L0T5"/>
<dbReference type="EMBL" id="CP003350">
    <property type="protein sequence ID" value="AFC85340.1"/>
    <property type="molecule type" value="Genomic_DNA"/>
</dbReference>
<protein>
    <submittedName>
        <fullName evidence="1">Uncharacterized protein</fullName>
    </submittedName>
</protein>
<sequence>MPVRASVHSEWVSESRPTRLVATDCPVIPEGGAALPHVPGQTLGFGIKATIW</sequence>
<reference evidence="1" key="1">
    <citation type="submission" date="2012-02" db="EMBL/GenBank/DDBJ databases">
        <title>The complete genome of Frateuria aurantia DSM 6220.</title>
        <authorList>
            <consortium name="US DOE Joint Genome Institute (JGI-PGF)"/>
            <person name="Lucas S."/>
            <person name="Copeland A."/>
            <person name="Lapidus A."/>
            <person name="Glavina del Rio T."/>
            <person name="Dalin E."/>
            <person name="Tice H."/>
            <person name="Bruce D."/>
            <person name="Goodwin L."/>
            <person name="Pitluck S."/>
            <person name="Peters L."/>
            <person name="Ovchinnikova G."/>
            <person name="Teshima H."/>
            <person name="Kyrpides N."/>
            <person name="Mavromatis K."/>
            <person name="Ivanova N."/>
            <person name="Brettin T."/>
            <person name="Detter J.C."/>
            <person name="Han C."/>
            <person name="Larimer F."/>
            <person name="Land M."/>
            <person name="Hauser L."/>
            <person name="Markowitz V."/>
            <person name="Cheng J.-F."/>
            <person name="Hugenholtz P."/>
            <person name="Woyke T."/>
            <person name="Wu D."/>
            <person name="Brambilla E."/>
            <person name="Klenk H.-P."/>
            <person name="Eisen J.A."/>
        </authorList>
    </citation>
    <scope>NUCLEOTIDE SEQUENCE</scope>
    <source>
        <strain evidence="1">DSM 6220</strain>
    </source>
</reference>
<organism evidence="1 2">
    <name type="scientific">Frateuria aurantia (strain ATCC 33424 / DSM 6220 / KCTC 2777 / LMG 1558 / NBRC 3245 / NCIMB 13370)</name>
    <name type="common">Acetobacter aurantius</name>
    <dbReference type="NCBI Taxonomy" id="767434"/>
    <lineage>
        <taxon>Bacteria</taxon>
        <taxon>Pseudomonadati</taxon>
        <taxon>Pseudomonadota</taxon>
        <taxon>Gammaproteobacteria</taxon>
        <taxon>Lysobacterales</taxon>
        <taxon>Rhodanobacteraceae</taxon>
        <taxon>Frateuria</taxon>
    </lineage>
</organism>
<dbReference type="KEGG" id="fau:Fraau_0871"/>
<keyword evidence="2" id="KW-1185">Reference proteome</keyword>
<accession>H8L0T5</accession>
<evidence type="ECO:0000313" key="2">
    <source>
        <dbReference type="Proteomes" id="UP000005234"/>
    </source>
</evidence>
<evidence type="ECO:0000313" key="1">
    <source>
        <dbReference type="EMBL" id="AFC85340.1"/>
    </source>
</evidence>